<proteinExistence type="predicted"/>
<keyword evidence="2" id="KW-1185">Reference proteome</keyword>
<dbReference type="Proteomes" id="UP000823674">
    <property type="component" value="Chromosome A09"/>
</dbReference>
<evidence type="ECO:0000313" key="2">
    <source>
        <dbReference type="Proteomes" id="UP000823674"/>
    </source>
</evidence>
<gene>
    <name evidence="1" type="primary">A09p043550.1_BraROA</name>
    <name evidence="1" type="ORF">IGI04_036268</name>
</gene>
<sequence length="95" mass="10302">MGVTEGAKVCDGIKGGDSRIKVVIEEMRACDGSGGDSVKEILNRSSPWKKTSPSDVQPEVDIVNGKRIEEEMGLKFALVHVEVMKEAKPVANKNF</sequence>
<accession>A0ABQ7LDZ9</accession>
<comment type="caution">
    <text evidence="1">The sequence shown here is derived from an EMBL/GenBank/DDBJ whole genome shotgun (WGS) entry which is preliminary data.</text>
</comment>
<protein>
    <submittedName>
        <fullName evidence="1">Uncharacterized protein</fullName>
    </submittedName>
</protein>
<name>A0ABQ7LDZ9_BRACM</name>
<dbReference type="EMBL" id="JADBGQ010000008">
    <property type="protein sequence ID" value="KAG5384798.1"/>
    <property type="molecule type" value="Genomic_DNA"/>
</dbReference>
<organism evidence="1 2">
    <name type="scientific">Brassica rapa subsp. trilocularis</name>
    <dbReference type="NCBI Taxonomy" id="1813537"/>
    <lineage>
        <taxon>Eukaryota</taxon>
        <taxon>Viridiplantae</taxon>
        <taxon>Streptophyta</taxon>
        <taxon>Embryophyta</taxon>
        <taxon>Tracheophyta</taxon>
        <taxon>Spermatophyta</taxon>
        <taxon>Magnoliopsida</taxon>
        <taxon>eudicotyledons</taxon>
        <taxon>Gunneridae</taxon>
        <taxon>Pentapetalae</taxon>
        <taxon>rosids</taxon>
        <taxon>malvids</taxon>
        <taxon>Brassicales</taxon>
        <taxon>Brassicaceae</taxon>
        <taxon>Brassiceae</taxon>
        <taxon>Brassica</taxon>
    </lineage>
</organism>
<reference evidence="1 2" key="1">
    <citation type="submission" date="2021-03" db="EMBL/GenBank/DDBJ databases">
        <authorList>
            <person name="King G.J."/>
            <person name="Bancroft I."/>
            <person name="Baten A."/>
            <person name="Bloomfield J."/>
            <person name="Borpatragohain P."/>
            <person name="He Z."/>
            <person name="Irish N."/>
            <person name="Irwin J."/>
            <person name="Liu K."/>
            <person name="Mauleon R.P."/>
            <person name="Moore J."/>
            <person name="Morris R."/>
            <person name="Ostergaard L."/>
            <person name="Wang B."/>
            <person name="Wells R."/>
        </authorList>
    </citation>
    <scope>NUCLEOTIDE SEQUENCE [LARGE SCALE GENOMIC DNA]</scope>
    <source>
        <strain evidence="1">R-o-18</strain>
        <tissue evidence="1">Leaf</tissue>
    </source>
</reference>
<evidence type="ECO:0000313" key="1">
    <source>
        <dbReference type="EMBL" id="KAG5384798.1"/>
    </source>
</evidence>